<organism evidence="1">
    <name type="scientific">marine metagenome</name>
    <dbReference type="NCBI Taxonomy" id="408172"/>
    <lineage>
        <taxon>unclassified sequences</taxon>
        <taxon>metagenomes</taxon>
        <taxon>ecological metagenomes</taxon>
    </lineage>
</organism>
<sequence length="110" mass="12532">MMKIEDIVNDIVLIVLDNYEPLKGLGINEGKIYAHITGYDEFGIWMKHPKFRIPKADINSTPKKPAYQNVTASILIPWGFIASVVHFPNVEGFDFPNPFEKHIGFESEVK</sequence>
<proteinExistence type="predicted"/>
<protein>
    <submittedName>
        <fullName evidence="1">Uncharacterized protein</fullName>
    </submittedName>
</protein>
<dbReference type="AlphaFoldDB" id="A0A381NYW2"/>
<gene>
    <name evidence="1" type="ORF">METZ01_LOCUS11952</name>
</gene>
<reference evidence="1" key="1">
    <citation type="submission" date="2018-05" db="EMBL/GenBank/DDBJ databases">
        <authorList>
            <person name="Lanie J.A."/>
            <person name="Ng W.-L."/>
            <person name="Kazmierczak K.M."/>
            <person name="Andrzejewski T.M."/>
            <person name="Davidsen T.M."/>
            <person name="Wayne K.J."/>
            <person name="Tettelin H."/>
            <person name="Glass J.I."/>
            <person name="Rusch D."/>
            <person name="Podicherti R."/>
            <person name="Tsui H.-C.T."/>
            <person name="Winkler M.E."/>
        </authorList>
    </citation>
    <scope>NUCLEOTIDE SEQUENCE</scope>
</reference>
<evidence type="ECO:0000313" key="1">
    <source>
        <dbReference type="EMBL" id="SUZ59098.1"/>
    </source>
</evidence>
<accession>A0A381NYW2</accession>
<dbReference type="EMBL" id="UINC01000663">
    <property type="protein sequence ID" value="SUZ59098.1"/>
    <property type="molecule type" value="Genomic_DNA"/>
</dbReference>
<name>A0A381NYW2_9ZZZZ</name>